<keyword evidence="2" id="KW-1185">Reference proteome</keyword>
<sequence length="87" mass="9803">MIITEIGDEDPYVPYVLPRSGYGIRTSTAVIGTLTAIAVLFEQDLPSCDLDIVSVVSEFISEELRAIEEREWLEKDQQDLTLQELKS</sequence>
<gene>
    <name evidence="1" type="ORF">NDU88_006603</name>
</gene>
<evidence type="ECO:0000313" key="2">
    <source>
        <dbReference type="Proteomes" id="UP001066276"/>
    </source>
</evidence>
<reference evidence="1" key="1">
    <citation type="journal article" date="2022" name="bioRxiv">
        <title>Sequencing and chromosome-scale assembly of the giantPleurodeles waltlgenome.</title>
        <authorList>
            <person name="Brown T."/>
            <person name="Elewa A."/>
            <person name="Iarovenko S."/>
            <person name="Subramanian E."/>
            <person name="Araus A.J."/>
            <person name="Petzold A."/>
            <person name="Susuki M."/>
            <person name="Suzuki K.-i.T."/>
            <person name="Hayashi T."/>
            <person name="Toyoda A."/>
            <person name="Oliveira C."/>
            <person name="Osipova E."/>
            <person name="Leigh N.D."/>
            <person name="Simon A."/>
            <person name="Yun M.H."/>
        </authorList>
    </citation>
    <scope>NUCLEOTIDE SEQUENCE</scope>
    <source>
        <strain evidence="1">20211129_DDA</strain>
        <tissue evidence="1">Liver</tissue>
    </source>
</reference>
<dbReference type="EMBL" id="JANPWB010000010">
    <property type="protein sequence ID" value="KAJ1140246.1"/>
    <property type="molecule type" value="Genomic_DNA"/>
</dbReference>
<dbReference type="AlphaFoldDB" id="A0AAV7QLQ0"/>
<accession>A0AAV7QLQ0</accession>
<organism evidence="1 2">
    <name type="scientific">Pleurodeles waltl</name>
    <name type="common">Iberian ribbed newt</name>
    <dbReference type="NCBI Taxonomy" id="8319"/>
    <lineage>
        <taxon>Eukaryota</taxon>
        <taxon>Metazoa</taxon>
        <taxon>Chordata</taxon>
        <taxon>Craniata</taxon>
        <taxon>Vertebrata</taxon>
        <taxon>Euteleostomi</taxon>
        <taxon>Amphibia</taxon>
        <taxon>Batrachia</taxon>
        <taxon>Caudata</taxon>
        <taxon>Salamandroidea</taxon>
        <taxon>Salamandridae</taxon>
        <taxon>Pleurodelinae</taxon>
        <taxon>Pleurodeles</taxon>
    </lineage>
</organism>
<proteinExistence type="predicted"/>
<name>A0AAV7QLQ0_PLEWA</name>
<protein>
    <submittedName>
        <fullName evidence="1">Uncharacterized protein</fullName>
    </submittedName>
</protein>
<dbReference type="Proteomes" id="UP001066276">
    <property type="component" value="Chromosome 6"/>
</dbReference>
<comment type="caution">
    <text evidence="1">The sequence shown here is derived from an EMBL/GenBank/DDBJ whole genome shotgun (WGS) entry which is preliminary data.</text>
</comment>
<evidence type="ECO:0000313" key="1">
    <source>
        <dbReference type="EMBL" id="KAJ1140246.1"/>
    </source>
</evidence>